<sequence>MTSPATTASATTAPGSTTSGTTAPGTTAGTTTSATTPPGTTASVPASPHRADVLEKHLGDPRDPGNPLGFRQILAADERAEMFAAGELALDEYGLNAEFVPPEYGGRLTRLDDLIEIMRSVYRRDPCLGLGYGASSFIAAVNIWTAGSEEQRRHVAGLLLDNRKVSVAYHELAHGNDMAGTEFEALPGPDGRLLLNGRKEVVTNLQRSDAVVMFARTDRRPGSRSHSQILVDKAGLPEDRMAYLPRFPSVGMRGVQLGGIEFHDCPLPADSIVGRPGQGLETALKAFQITRTTLVAMFNGMLDTGLRTTVRHLSARRLYGRPAIDLPEVRSVLAATHADLLLCDAFATVGARALHLVPAETGIYAQAVKYFISKILMDAMHRLSTLLGAHFYIREGEHAIFQKLLRDIQPAGFGHAARAACQMSLLPQLPLLARRSWSSGQAAPEELFRLDAELPPLPFDRLAVTAGGRERLSSSLAAGLEAEPALLLEHPVIRRVGRHLTDDLRDLTAACAHLPAAELSVAAGSASYDLTHRYVNVLAGAACVGLWRANQNHPDPFLRDPAWLAATLARIPLRPGNPPERLPQNLEQRLFDELIHRHEASTSLGLVRRSLADHNPKEN</sequence>
<dbReference type="Pfam" id="PF02771">
    <property type="entry name" value="Acyl-CoA_dh_N"/>
    <property type="match status" value="1"/>
</dbReference>
<keyword evidence="5" id="KW-0560">Oxidoreductase</keyword>
<evidence type="ECO:0000256" key="4">
    <source>
        <dbReference type="ARBA" id="ARBA00022827"/>
    </source>
</evidence>
<dbReference type="InterPro" id="IPR036250">
    <property type="entry name" value="AcylCo_DH-like_C"/>
</dbReference>
<dbReference type="PANTHER" id="PTHR43884:SF19">
    <property type="entry name" value="ACYL-COA DEHYDROGENASE FADE4-RELATED"/>
    <property type="match status" value="1"/>
</dbReference>
<comment type="cofactor">
    <cofactor evidence="1 5">
        <name>FAD</name>
        <dbReference type="ChEBI" id="CHEBI:57692"/>
    </cofactor>
</comment>
<evidence type="ECO:0000259" key="7">
    <source>
        <dbReference type="Pfam" id="PF00441"/>
    </source>
</evidence>
<name>A0A0K2B0E7_STRA7</name>
<dbReference type="GO" id="GO:0050660">
    <property type="term" value="F:flavin adenine dinucleotide binding"/>
    <property type="evidence" value="ECO:0007669"/>
    <property type="project" value="InterPro"/>
</dbReference>
<feature type="domain" description="Acyl-CoA oxidase/dehydrogenase middle" evidence="8">
    <location>
        <begin position="168"/>
        <end position="265"/>
    </location>
</feature>
<dbReference type="GO" id="GO:0005886">
    <property type="term" value="C:plasma membrane"/>
    <property type="evidence" value="ECO:0007669"/>
    <property type="project" value="TreeGrafter"/>
</dbReference>
<dbReference type="InterPro" id="IPR006091">
    <property type="entry name" value="Acyl-CoA_Oxase/DH_mid-dom"/>
</dbReference>
<dbReference type="SUPFAM" id="SSF47203">
    <property type="entry name" value="Acyl-CoA dehydrogenase C-terminal domain-like"/>
    <property type="match status" value="1"/>
</dbReference>
<evidence type="ECO:0000313" key="10">
    <source>
        <dbReference type="EMBL" id="AKZ58688.1"/>
    </source>
</evidence>
<evidence type="ECO:0000256" key="1">
    <source>
        <dbReference type="ARBA" id="ARBA00001974"/>
    </source>
</evidence>
<reference evidence="11" key="1">
    <citation type="journal article" date="2015" name="J. Biotechnol.">
        <title>Complete genome sequence of Streptomyces ambofaciens ATCC 23877, the spiramycin producer.</title>
        <authorList>
            <person name="Thibessard A."/>
            <person name="Haas D."/>
            <person name="Gerbaud C."/>
            <person name="Aigle B."/>
            <person name="Lautru S."/>
            <person name="Pernodet J.L."/>
            <person name="Leblond P."/>
        </authorList>
    </citation>
    <scope>NUCLEOTIDE SEQUENCE [LARGE SCALE GENOMIC DNA]</scope>
    <source>
        <strain evidence="11">ATCC 23877 / 3486 / DSM 40053 / JCM 4204 / NBRC 12836 / NRRL B-2516</strain>
    </source>
</reference>
<dbReference type="InterPro" id="IPR013786">
    <property type="entry name" value="AcylCoA_DH/ox_N"/>
</dbReference>
<evidence type="ECO:0000256" key="5">
    <source>
        <dbReference type="RuleBase" id="RU362125"/>
    </source>
</evidence>
<dbReference type="RefSeq" id="WP_079030453.1">
    <property type="nucleotide sequence ID" value="NZ_CP012382.1"/>
</dbReference>
<feature type="region of interest" description="Disordered" evidence="6">
    <location>
        <begin position="1"/>
        <end position="47"/>
    </location>
</feature>
<evidence type="ECO:0000313" key="11">
    <source>
        <dbReference type="Proteomes" id="UP000061018"/>
    </source>
</evidence>
<dbReference type="AlphaFoldDB" id="A0A0K2B0E7"/>
<evidence type="ECO:0000259" key="9">
    <source>
        <dbReference type="Pfam" id="PF02771"/>
    </source>
</evidence>
<keyword evidence="4 5" id="KW-0274">FAD</keyword>
<dbReference type="InterPro" id="IPR009075">
    <property type="entry name" value="AcylCo_DH/oxidase_C"/>
</dbReference>
<dbReference type="InterPro" id="IPR009100">
    <property type="entry name" value="AcylCoA_DH/oxidase_NM_dom_sf"/>
</dbReference>
<accession>A0A0K2B0E7</accession>
<feature type="domain" description="Acyl-CoA dehydrogenase/oxidase C-terminal" evidence="7">
    <location>
        <begin position="277"/>
        <end position="410"/>
    </location>
</feature>
<comment type="similarity">
    <text evidence="2 5">Belongs to the acyl-CoA dehydrogenase family.</text>
</comment>
<evidence type="ECO:0000256" key="2">
    <source>
        <dbReference type="ARBA" id="ARBA00009347"/>
    </source>
</evidence>
<dbReference type="CDD" id="cd00567">
    <property type="entry name" value="ACAD"/>
    <property type="match status" value="1"/>
</dbReference>
<dbReference type="Gene3D" id="1.10.540.10">
    <property type="entry name" value="Acyl-CoA dehydrogenase/oxidase, N-terminal domain"/>
    <property type="match status" value="1"/>
</dbReference>
<dbReference type="EMBL" id="CP012382">
    <property type="protein sequence ID" value="AKZ58688.1"/>
    <property type="molecule type" value="Genomic_DNA"/>
</dbReference>
<dbReference type="SUPFAM" id="SSF56645">
    <property type="entry name" value="Acyl-CoA dehydrogenase NM domain-like"/>
    <property type="match status" value="1"/>
</dbReference>
<dbReference type="Gene3D" id="2.40.110.10">
    <property type="entry name" value="Butyryl-CoA Dehydrogenase, subunit A, domain 2"/>
    <property type="match status" value="1"/>
</dbReference>
<dbReference type="Gene3D" id="1.20.140.10">
    <property type="entry name" value="Butyryl-CoA Dehydrogenase, subunit A, domain 3"/>
    <property type="match status" value="1"/>
</dbReference>
<dbReference type="GO" id="GO:0003995">
    <property type="term" value="F:acyl-CoA dehydrogenase activity"/>
    <property type="evidence" value="ECO:0007669"/>
    <property type="project" value="TreeGrafter"/>
</dbReference>
<protein>
    <submittedName>
        <fullName evidence="10">Acyl-CoA dehydrogenase, middle domain protein</fullName>
    </submittedName>
</protein>
<dbReference type="InterPro" id="IPR046373">
    <property type="entry name" value="Acyl-CoA_Oxase/DH_mid-dom_sf"/>
</dbReference>
<dbReference type="Proteomes" id="UP000061018">
    <property type="component" value="Chromosome"/>
</dbReference>
<dbReference type="InterPro" id="IPR037069">
    <property type="entry name" value="AcylCoA_DH/ox_N_sf"/>
</dbReference>
<dbReference type="KEGG" id="samb:SAM23877_5643"/>
<proteinExistence type="inferred from homology"/>
<keyword evidence="3 5" id="KW-0285">Flavoprotein</keyword>
<evidence type="ECO:0000256" key="3">
    <source>
        <dbReference type="ARBA" id="ARBA00022630"/>
    </source>
</evidence>
<evidence type="ECO:0000259" key="8">
    <source>
        <dbReference type="Pfam" id="PF02770"/>
    </source>
</evidence>
<dbReference type="STRING" id="1889.SAM40697_5137"/>
<dbReference type="Pfam" id="PF00441">
    <property type="entry name" value="Acyl-CoA_dh_1"/>
    <property type="match status" value="1"/>
</dbReference>
<dbReference type="Pfam" id="PF02770">
    <property type="entry name" value="Acyl-CoA_dh_M"/>
    <property type="match status" value="1"/>
</dbReference>
<organism evidence="10 11">
    <name type="scientific">Streptomyces ambofaciens (strain ATCC 23877 / 3486 / DSM 40053 / JCM 4204 / NBRC 12836 / NRRL B-2516)</name>
    <dbReference type="NCBI Taxonomy" id="278992"/>
    <lineage>
        <taxon>Bacteria</taxon>
        <taxon>Bacillati</taxon>
        <taxon>Actinomycetota</taxon>
        <taxon>Actinomycetes</taxon>
        <taxon>Kitasatosporales</taxon>
        <taxon>Streptomycetaceae</taxon>
        <taxon>Streptomyces</taxon>
    </lineage>
</organism>
<dbReference type="PANTHER" id="PTHR43884">
    <property type="entry name" value="ACYL-COA DEHYDROGENASE"/>
    <property type="match status" value="1"/>
</dbReference>
<gene>
    <name evidence="10" type="ORF">SAM23877_5643</name>
</gene>
<feature type="domain" description="Acyl-CoA dehydrogenase/oxidase N-terminal" evidence="9">
    <location>
        <begin position="89"/>
        <end position="155"/>
    </location>
</feature>
<evidence type="ECO:0000256" key="6">
    <source>
        <dbReference type="SAM" id="MobiDB-lite"/>
    </source>
</evidence>